<dbReference type="PANTHER" id="PTHR33755:SF9">
    <property type="entry name" value="TOXIN PARE1"/>
    <property type="match status" value="1"/>
</dbReference>
<keyword evidence="2" id="KW-1277">Toxin-antitoxin system</keyword>
<sequence length="98" mass="11253">MGRLKLVVAAAAGRDLDSIYDYTATHWGVEQADRYVGSFDAAYQLLLRQPGIGSPSDHGFGYRRLRHERHLIYYSVGPKLLRIERVLHYRMDAPRHLA</sequence>
<dbReference type="PANTHER" id="PTHR33755">
    <property type="entry name" value="TOXIN PARE1-RELATED"/>
    <property type="match status" value="1"/>
</dbReference>
<dbReference type="InterPro" id="IPR007712">
    <property type="entry name" value="RelE/ParE_toxin"/>
</dbReference>
<accession>A0ABU3N3U1</accession>
<protein>
    <submittedName>
        <fullName evidence="3">Type II toxin-antitoxin system RelE/ParE family toxin</fullName>
    </submittedName>
</protein>
<comment type="similarity">
    <text evidence="1">Belongs to the RelE toxin family.</text>
</comment>
<dbReference type="InterPro" id="IPR035093">
    <property type="entry name" value="RelE/ParE_toxin_dom_sf"/>
</dbReference>
<reference evidence="3" key="1">
    <citation type="submission" date="2022-04" db="EMBL/GenBank/DDBJ databases">
        <title>Tomato heritable bacteria conferring resistance against bacterial wilt.</title>
        <authorList>
            <person name="Yin J."/>
        </authorList>
    </citation>
    <scope>NUCLEOTIDE SEQUENCE</scope>
    <source>
        <strain evidence="3">Cra20</strain>
    </source>
</reference>
<dbReference type="InterPro" id="IPR051803">
    <property type="entry name" value="TA_system_RelE-like_toxin"/>
</dbReference>
<proteinExistence type="inferred from homology"/>
<organism evidence="3">
    <name type="scientific">Sphingomonas psychrotolerans</name>
    <dbReference type="NCBI Taxonomy" id="1327635"/>
    <lineage>
        <taxon>Bacteria</taxon>
        <taxon>Pseudomonadati</taxon>
        <taxon>Pseudomonadota</taxon>
        <taxon>Alphaproteobacteria</taxon>
        <taxon>Sphingomonadales</taxon>
        <taxon>Sphingomonadaceae</taxon>
        <taxon>Sphingomonas</taxon>
    </lineage>
</organism>
<dbReference type="Gene3D" id="3.30.2310.20">
    <property type="entry name" value="RelE-like"/>
    <property type="match status" value="1"/>
</dbReference>
<name>A0ABU3N3U1_9SPHN</name>
<comment type="caution">
    <text evidence="3">The sequence shown here is derived from an EMBL/GenBank/DDBJ whole genome shotgun (WGS) entry which is preliminary data.</text>
</comment>
<evidence type="ECO:0000256" key="1">
    <source>
        <dbReference type="ARBA" id="ARBA00006226"/>
    </source>
</evidence>
<gene>
    <name evidence="3" type="ORF">MZO42_05655</name>
</gene>
<evidence type="ECO:0000256" key="2">
    <source>
        <dbReference type="ARBA" id="ARBA00022649"/>
    </source>
</evidence>
<evidence type="ECO:0000313" key="3">
    <source>
        <dbReference type="EMBL" id="MDT8758176.1"/>
    </source>
</evidence>
<dbReference type="EMBL" id="JALMLT010000001">
    <property type="protein sequence ID" value="MDT8758176.1"/>
    <property type="molecule type" value="Genomic_DNA"/>
</dbReference>
<dbReference type="Pfam" id="PF05016">
    <property type="entry name" value="ParE_toxin"/>
    <property type="match status" value="1"/>
</dbReference>